<keyword evidence="1" id="KW-0732">Signal</keyword>
<dbReference type="Pfam" id="PF10989">
    <property type="entry name" value="DUF2808"/>
    <property type="match status" value="1"/>
</dbReference>
<name>A0AAW9Q918_9CYAN</name>
<evidence type="ECO:0000313" key="3">
    <source>
        <dbReference type="Proteomes" id="UP001333818"/>
    </source>
</evidence>
<dbReference type="RefSeq" id="WP_330486418.1">
    <property type="nucleotide sequence ID" value="NZ_JAZBJZ010000200.1"/>
</dbReference>
<dbReference type="Proteomes" id="UP001333818">
    <property type="component" value="Unassembled WGS sequence"/>
</dbReference>
<comment type="caution">
    <text evidence="2">The sequence shown here is derived from an EMBL/GenBank/DDBJ whole genome shotgun (WGS) entry which is preliminary data.</text>
</comment>
<evidence type="ECO:0000256" key="1">
    <source>
        <dbReference type="SAM" id="SignalP"/>
    </source>
</evidence>
<reference evidence="2" key="1">
    <citation type="submission" date="2024-01" db="EMBL/GenBank/DDBJ databases">
        <title>Bank of Algae and Cyanobacteria of the Azores (BACA) strain genomes.</title>
        <authorList>
            <person name="Luz R."/>
            <person name="Cordeiro R."/>
            <person name="Fonseca A."/>
            <person name="Goncalves V."/>
        </authorList>
    </citation>
    <scope>NUCLEOTIDE SEQUENCE</scope>
    <source>
        <strain evidence="2">BACA0141</strain>
    </source>
</reference>
<dbReference type="InterPro" id="IPR021256">
    <property type="entry name" value="DUF2808"/>
</dbReference>
<dbReference type="AlphaFoldDB" id="A0AAW9Q918"/>
<feature type="signal peptide" evidence="1">
    <location>
        <begin position="1"/>
        <end position="24"/>
    </location>
</feature>
<accession>A0AAW9Q918</accession>
<keyword evidence="3" id="KW-1185">Reference proteome</keyword>
<evidence type="ECO:0000313" key="2">
    <source>
        <dbReference type="EMBL" id="MEE3719980.1"/>
    </source>
</evidence>
<feature type="chain" id="PRO_5043914429" evidence="1">
    <location>
        <begin position="25"/>
        <end position="189"/>
    </location>
</feature>
<proteinExistence type="predicted"/>
<dbReference type="EMBL" id="JAZBJZ010000200">
    <property type="protein sequence ID" value="MEE3719980.1"/>
    <property type="molecule type" value="Genomic_DNA"/>
</dbReference>
<protein>
    <submittedName>
        <fullName evidence="2">DUF2808 domain-containing protein</fullName>
    </submittedName>
</protein>
<sequence>MLHKKTLVASFLLFAAIFSPPVVRDWSNSSVQAVQLRDGKTYFLHPPTLIDATTTSNRTHAWGATYYFTIQTASDAGEPLQSVTIAQNEGSDTVAFQLGETLAYAQDAGSDRTPLISKTTLNPETRTLSIVFDPPVPAGKTVVISLYPSRNPRYEGVYLFGVTAFPPGSQPHGQFLGYGRLHFYSSSRW</sequence>
<organism evidence="2 3">
    <name type="scientific">Tumidithrix elongata BACA0141</name>
    <dbReference type="NCBI Taxonomy" id="2716417"/>
    <lineage>
        <taxon>Bacteria</taxon>
        <taxon>Bacillati</taxon>
        <taxon>Cyanobacteriota</taxon>
        <taxon>Cyanophyceae</taxon>
        <taxon>Pseudanabaenales</taxon>
        <taxon>Pseudanabaenaceae</taxon>
        <taxon>Tumidithrix</taxon>
        <taxon>Tumidithrix elongata</taxon>
    </lineage>
</organism>
<gene>
    <name evidence="2" type="ORF">V2H45_24900</name>
</gene>